<comment type="similarity">
    <text evidence="1">Belongs to the GatC family.</text>
</comment>
<evidence type="ECO:0000313" key="3">
    <source>
        <dbReference type="Proteomes" id="UP000177747"/>
    </source>
</evidence>
<dbReference type="Proteomes" id="UP000177747">
    <property type="component" value="Unassembled WGS sequence"/>
</dbReference>
<accession>A0A1F5HUA8</accession>
<dbReference type="Pfam" id="PF02686">
    <property type="entry name" value="GatC"/>
    <property type="match status" value="1"/>
</dbReference>
<keyword evidence="1" id="KW-0648">Protein biosynthesis</keyword>
<dbReference type="PANTHER" id="PTHR15004">
    <property type="entry name" value="GLUTAMYL-TRNA(GLN) AMIDOTRANSFERASE SUBUNIT C, MITOCHONDRIAL"/>
    <property type="match status" value="1"/>
</dbReference>
<comment type="catalytic activity">
    <reaction evidence="1">
        <text>L-glutamyl-tRNA(Gln) + L-glutamine + ATP + H2O = L-glutaminyl-tRNA(Gln) + L-glutamate + ADP + phosphate + H(+)</text>
        <dbReference type="Rhea" id="RHEA:17521"/>
        <dbReference type="Rhea" id="RHEA-COMP:9681"/>
        <dbReference type="Rhea" id="RHEA-COMP:9684"/>
        <dbReference type="ChEBI" id="CHEBI:15377"/>
        <dbReference type="ChEBI" id="CHEBI:15378"/>
        <dbReference type="ChEBI" id="CHEBI:29985"/>
        <dbReference type="ChEBI" id="CHEBI:30616"/>
        <dbReference type="ChEBI" id="CHEBI:43474"/>
        <dbReference type="ChEBI" id="CHEBI:58359"/>
        <dbReference type="ChEBI" id="CHEBI:78520"/>
        <dbReference type="ChEBI" id="CHEBI:78521"/>
        <dbReference type="ChEBI" id="CHEBI:456216"/>
    </reaction>
</comment>
<proteinExistence type="inferred from homology"/>
<comment type="catalytic activity">
    <reaction evidence="1">
        <text>L-aspartyl-tRNA(Asn) + L-glutamine + ATP + H2O = L-asparaginyl-tRNA(Asn) + L-glutamate + ADP + phosphate + 2 H(+)</text>
        <dbReference type="Rhea" id="RHEA:14513"/>
        <dbReference type="Rhea" id="RHEA-COMP:9674"/>
        <dbReference type="Rhea" id="RHEA-COMP:9677"/>
        <dbReference type="ChEBI" id="CHEBI:15377"/>
        <dbReference type="ChEBI" id="CHEBI:15378"/>
        <dbReference type="ChEBI" id="CHEBI:29985"/>
        <dbReference type="ChEBI" id="CHEBI:30616"/>
        <dbReference type="ChEBI" id="CHEBI:43474"/>
        <dbReference type="ChEBI" id="CHEBI:58359"/>
        <dbReference type="ChEBI" id="CHEBI:78515"/>
        <dbReference type="ChEBI" id="CHEBI:78516"/>
        <dbReference type="ChEBI" id="CHEBI:456216"/>
    </reaction>
</comment>
<evidence type="ECO:0000313" key="2">
    <source>
        <dbReference type="EMBL" id="OGE07764.1"/>
    </source>
</evidence>
<protein>
    <recommendedName>
        <fullName evidence="1">Aspartyl/glutamyl-tRNA(Asn/Gln) amidotransferase subunit C</fullName>
        <shortName evidence="1">Asp/Glu-ADT subunit C</shortName>
        <ecNumber evidence="1">6.3.5.-</ecNumber>
    </recommendedName>
</protein>
<dbReference type="GO" id="GO:0070681">
    <property type="term" value="P:glutaminyl-tRNAGln biosynthesis via transamidation"/>
    <property type="evidence" value="ECO:0007669"/>
    <property type="project" value="TreeGrafter"/>
</dbReference>
<dbReference type="InterPro" id="IPR036113">
    <property type="entry name" value="Asp/Glu-ADT_sf_sub_c"/>
</dbReference>
<keyword evidence="1" id="KW-0547">Nucleotide-binding</keyword>
<dbReference type="InterPro" id="IPR003837">
    <property type="entry name" value="GatC"/>
</dbReference>
<dbReference type="GO" id="GO:0006450">
    <property type="term" value="P:regulation of translational fidelity"/>
    <property type="evidence" value="ECO:0007669"/>
    <property type="project" value="InterPro"/>
</dbReference>
<dbReference type="EC" id="6.3.5.-" evidence="1"/>
<keyword evidence="1" id="KW-0067">ATP-binding</keyword>
<dbReference type="SUPFAM" id="SSF141000">
    <property type="entry name" value="Glu-tRNAGln amidotransferase C subunit"/>
    <property type="match status" value="1"/>
</dbReference>
<dbReference type="PANTHER" id="PTHR15004:SF0">
    <property type="entry name" value="GLUTAMYL-TRNA(GLN) AMIDOTRANSFERASE SUBUNIT C, MITOCHONDRIAL"/>
    <property type="match status" value="1"/>
</dbReference>
<dbReference type="EMBL" id="MFBU01000003">
    <property type="protein sequence ID" value="OGE07764.1"/>
    <property type="molecule type" value="Genomic_DNA"/>
</dbReference>
<evidence type="ECO:0000256" key="1">
    <source>
        <dbReference type="HAMAP-Rule" id="MF_00122"/>
    </source>
</evidence>
<gene>
    <name evidence="1" type="primary">gatC</name>
    <name evidence="2" type="ORF">A2W70_00725</name>
</gene>
<dbReference type="AlphaFoldDB" id="A0A1F5HUA8"/>
<comment type="caution">
    <text evidence="2">The sequence shown here is derived from an EMBL/GenBank/DDBJ whole genome shotgun (WGS) entry which is preliminary data.</text>
</comment>
<organism evidence="2 3">
    <name type="scientific">Candidatus Curtissbacteria bacterium RIFCSPLOWO2_02_41_11</name>
    <dbReference type="NCBI Taxonomy" id="1797731"/>
    <lineage>
        <taxon>Bacteria</taxon>
        <taxon>Candidatus Curtissiibacteriota</taxon>
    </lineage>
</organism>
<dbReference type="GO" id="GO:0050567">
    <property type="term" value="F:glutaminyl-tRNA synthase (glutamine-hydrolyzing) activity"/>
    <property type="evidence" value="ECO:0007669"/>
    <property type="project" value="UniProtKB-UniRule"/>
</dbReference>
<dbReference type="HAMAP" id="MF_00122">
    <property type="entry name" value="GatC"/>
    <property type="match status" value="1"/>
</dbReference>
<name>A0A1F5HUA8_9BACT</name>
<reference evidence="2 3" key="1">
    <citation type="journal article" date="2016" name="Nat. Commun.">
        <title>Thousands of microbial genomes shed light on interconnected biogeochemical processes in an aquifer system.</title>
        <authorList>
            <person name="Anantharaman K."/>
            <person name="Brown C.T."/>
            <person name="Hug L.A."/>
            <person name="Sharon I."/>
            <person name="Castelle C.J."/>
            <person name="Probst A.J."/>
            <person name="Thomas B.C."/>
            <person name="Singh A."/>
            <person name="Wilkins M.J."/>
            <person name="Karaoz U."/>
            <person name="Brodie E.L."/>
            <person name="Williams K.H."/>
            <person name="Hubbard S.S."/>
            <person name="Banfield J.F."/>
        </authorList>
    </citation>
    <scope>NUCLEOTIDE SEQUENCE [LARGE SCALE GENOMIC DNA]</scope>
</reference>
<dbReference type="Gene3D" id="1.10.20.60">
    <property type="entry name" value="Glu-tRNAGln amidotransferase C subunit, N-terminal domain"/>
    <property type="match status" value="1"/>
</dbReference>
<sequence length="100" mass="11319">MRNPKSEIDIDYVAKLANLPLTSKEKLTFSRQLQDILGYFSKLGEVDTQKVEPIGHITGLTDIVRDDQTAPSITQEEALKNAPRTHKGFFEVEAIFEEQN</sequence>
<comment type="function">
    <text evidence="1">Allows the formation of correctly charged Asn-tRNA(Asn) or Gln-tRNA(Gln) through the transamidation of misacylated Asp-tRNA(Asn) or Glu-tRNA(Gln) in organisms which lack either or both of asparaginyl-tRNA or glutaminyl-tRNA synthetases. The reaction takes place in the presence of glutamine and ATP through an activated phospho-Asp-tRNA(Asn) or phospho-Glu-tRNA(Gln).</text>
</comment>
<comment type="subunit">
    <text evidence="1">Heterotrimer of A, B and C subunits.</text>
</comment>
<dbReference type="NCBIfam" id="TIGR00135">
    <property type="entry name" value="gatC"/>
    <property type="match status" value="1"/>
</dbReference>
<dbReference type="GO" id="GO:0005524">
    <property type="term" value="F:ATP binding"/>
    <property type="evidence" value="ECO:0007669"/>
    <property type="project" value="UniProtKB-KW"/>
</dbReference>
<dbReference type="GO" id="GO:0006412">
    <property type="term" value="P:translation"/>
    <property type="evidence" value="ECO:0007669"/>
    <property type="project" value="UniProtKB-UniRule"/>
</dbReference>
<dbReference type="GO" id="GO:0050566">
    <property type="term" value="F:asparaginyl-tRNA synthase (glutamine-hydrolyzing) activity"/>
    <property type="evidence" value="ECO:0007669"/>
    <property type="project" value="RHEA"/>
</dbReference>
<dbReference type="STRING" id="1797731.A2W70_00725"/>
<keyword evidence="1" id="KW-0436">Ligase</keyword>